<sequence length="186" mass="20080">MPDQLVELALRARASAERPVVIIDGRSGSGKTTLAAALAPLIDGAQVVGLDDVYPGWSGLAAASQIVVETILRPVDPGYHRWDWELSRPSAWRRLDPHRPLVIEGAGSLTPASAAQATLRVWVELDEATRRARVAGRSDAVAYAPWWSMWARQEAAHLAAADPRSLADVVLDQAQPSSWSFSSSKP</sequence>
<dbReference type="RefSeq" id="WP_286346614.1">
    <property type="nucleotide sequence ID" value="NZ_AP027732.1"/>
</dbReference>
<evidence type="ECO:0000313" key="2">
    <source>
        <dbReference type="Proteomes" id="UP001321486"/>
    </source>
</evidence>
<protein>
    <submittedName>
        <fullName evidence="1">Adenylate kinase</fullName>
    </submittedName>
</protein>
<dbReference type="Proteomes" id="UP001321486">
    <property type="component" value="Chromosome"/>
</dbReference>
<accession>A0ABN6XYC6</accession>
<proteinExistence type="predicted"/>
<evidence type="ECO:0000313" key="1">
    <source>
        <dbReference type="EMBL" id="BDZ49946.1"/>
    </source>
</evidence>
<gene>
    <name evidence="1" type="ORF">GCM10025867_21870</name>
</gene>
<dbReference type="EMBL" id="AP027732">
    <property type="protein sequence ID" value="BDZ49946.1"/>
    <property type="molecule type" value="Genomic_DNA"/>
</dbReference>
<keyword evidence="1" id="KW-0808">Transferase</keyword>
<dbReference type="SUPFAM" id="SSF52540">
    <property type="entry name" value="P-loop containing nucleoside triphosphate hydrolases"/>
    <property type="match status" value="1"/>
</dbReference>
<name>A0ABN6XYC6_9MICO</name>
<dbReference type="InterPro" id="IPR027417">
    <property type="entry name" value="P-loop_NTPase"/>
</dbReference>
<dbReference type="NCBIfam" id="NF005115">
    <property type="entry name" value="PRK06547.1"/>
    <property type="match status" value="1"/>
</dbReference>
<dbReference type="Gene3D" id="3.40.50.300">
    <property type="entry name" value="P-loop containing nucleotide triphosphate hydrolases"/>
    <property type="match status" value="1"/>
</dbReference>
<dbReference type="GO" id="GO:0016301">
    <property type="term" value="F:kinase activity"/>
    <property type="evidence" value="ECO:0007669"/>
    <property type="project" value="UniProtKB-KW"/>
</dbReference>
<organism evidence="1 2">
    <name type="scientific">Frondihabitans sucicola</name>
    <dbReference type="NCBI Taxonomy" id="1268041"/>
    <lineage>
        <taxon>Bacteria</taxon>
        <taxon>Bacillati</taxon>
        <taxon>Actinomycetota</taxon>
        <taxon>Actinomycetes</taxon>
        <taxon>Micrococcales</taxon>
        <taxon>Microbacteriaceae</taxon>
        <taxon>Frondihabitans</taxon>
    </lineage>
</organism>
<reference evidence="2" key="1">
    <citation type="journal article" date="2019" name="Int. J. Syst. Evol. Microbiol.">
        <title>The Global Catalogue of Microorganisms (GCM) 10K type strain sequencing project: providing services to taxonomists for standard genome sequencing and annotation.</title>
        <authorList>
            <consortium name="The Broad Institute Genomics Platform"/>
            <consortium name="The Broad Institute Genome Sequencing Center for Infectious Disease"/>
            <person name="Wu L."/>
            <person name="Ma J."/>
        </authorList>
    </citation>
    <scope>NUCLEOTIDE SEQUENCE [LARGE SCALE GENOMIC DNA]</scope>
    <source>
        <strain evidence="2">NBRC 108728</strain>
    </source>
</reference>
<keyword evidence="1" id="KW-0418">Kinase</keyword>
<keyword evidence="2" id="KW-1185">Reference proteome</keyword>